<feature type="chain" id="PRO_5028992201" evidence="1">
    <location>
        <begin position="30"/>
        <end position="317"/>
    </location>
</feature>
<dbReference type="Proteomes" id="UP000479692">
    <property type="component" value="Unassembled WGS sequence"/>
</dbReference>
<proteinExistence type="predicted"/>
<accession>A0A7C9HN71</accession>
<gene>
    <name evidence="2" type="ORF">GN331_11335</name>
</gene>
<feature type="signal peptide" evidence="1">
    <location>
        <begin position="1"/>
        <end position="29"/>
    </location>
</feature>
<protein>
    <submittedName>
        <fullName evidence="2">Transporter</fullName>
    </submittedName>
</protein>
<organism evidence="2 3">
    <name type="scientific">Noviluteimonas gilva</name>
    <dbReference type="NCBI Taxonomy" id="2682097"/>
    <lineage>
        <taxon>Bacteria</taxon>
        <taxon>Pseudomonadati</taxon>
        <taxon>Pseudomonadota</taxon>
        <taxon>Gammaproteobacteria</taxon>
        <taxon>Lysobacterales</taxon>
        <taxon>Lysobacteraceae</taxon>
        <taxon>Noviluteimonas</taxon>
    </lineage>
</organism>
<reference evidence="2 3" key="1">
    <citation type="submission" date="2019-12" db="EMBL/GenBank/DDBJ databases">
        <authorList>
            <person name="Xu J."/>
        </authorList>
    </citation>
    <scope>NUCLEOTIDE SEQUENCE [LARGE SCALE GENOMIC DNA]</scope>
    <source>
        <strain evidence="2 3">HX-5-24</strain>
    </source>
</reference>
<dbReference type="AlphaFoldDB" id="A0A7C9HN71"/>
<name>A0A7C9HN71_9GAMM</name>
<dbReference type="PROSITE" id="PS51257">
    <property type="entry name" value="PROKAR_LIPOPROTEIN"/>
    <property type="match status" value="1"/>
</dbReference>
<evidence type="ECO:0000313" key="3">
    <source>
        <dbReference type="Proteomes" id="UP000479692"/>
    </source>
</evidence>
<dbReference type="Pfam" id="PF13557">
    <property type="entry name" value="Phenol_MetA_deg"/>
    <property type="match status" value="1"/>
</dbReference>
<keyword evidence="3" id="KW-1185">Reference proteome</keyword>
<evidence type="ECO:0000313" key="2">
    <source>
        <dbReference type="EMBL" id="MUV14796.1"/>
    </source>
</evidence>
<evidence type="ECO:0000256" key="1">
    <source>
        <dbReference type="SAM" id="SignalP"/>
    </source>
</evidence>
<sequence length="317" mass="34034">MPHNARSLPLSVALAVGCACMFAGAPAQATEGGLGRPITGLQATSYAGVVPPTPGFNLAIQYAYYSGQIGGQRETPIGRSTAIGLDAQFSLLNFTGIYVWPTGEGRWNYATAVAVPFAKVDVEADVRIGRFGLSTSDSESGLFDMTVVPVIASRHFSQTKHMSLALYIYAPTGKYDPDRLANVSLNNWTYSPTVSYTQLGQAGTLEFTTVAAVDLYTENNATDYQNGAVFRLDTLLIKRTKSGWGFGGAGGWIEQLENDTGPTADRLNGFKGHSLALGPIATYKTGKVEFSARWLYEFNVKNRLEGNPVLLTGTITF</sequence>
<keyword evidence="1" id="KW-0732">Signal</keyword>
<comment type="caution">
    <text evidence="2">The sequence shown here is derived from an EMBL/GenBank/DDBJ whole genome shotgun (WGS) entry which is preliminary data.</text>
</comment>
<dbReference type="InterPro" id="IPR025737">
    <property type="entry name" value="FApF"/>
</dbReference>
<dbReference type="EMBL" id="WOXT01000003">
    <property type="protein sequence ID" value="MUV14796.1"/>
    <property type="molecule type" value="Genomic_DNA"/>
</dbReference>